<dbReference type="HAMAP" id="MF_00115">
    <property type="entry name" value="MscL"/>
    <property type="match status" value="1"/>
</dbReference>
<dbReference type="PRINTS" id="PR01264">
    <property type="entry name" value="MECHCHANNEL"/>
</dbReference>
<dbReference type="Pfam" id="PF01741">
    <property type="entry name" value="MscL"/>
    <property type="match status" value="1"/>
</dbReference>
<keyword evidence="12" id="KW-1185">Reference proteome</keyword>
<dbReference type="InterPro" id="IPR019823">
    <property type="entry name" value="Mechanosensitive_channel_CS"/>
</dbReference>
<name>A0AAE3DTK3_9FIRM</name>
<gene>
    <name evidence="10 11" type="primary">mscL</name>
    <name evidence="11" type="ORF">LKD71_10200</name>
</gene>
<dbReference type="PANTHER" id="PTHR30266:SF2">
    <property type="entry name" value="LARGE-CONDUCTANCE MECHANOSENSITIVE CHANNEL"/>
    <property type="match status" value="1"/>
</dbReference>
<sequence>MTEEFKEFIMRGNVMDMAVGVIVGGAFSNIINSLVNDVLMPVISIATGKVDFSNLFIALDGQSYPTLEAAKASTSVFAYGSFIQTVIQFLIIAFSIFMVVKGINVIRRPKPEPETAPTTKVCPYCKSEIHIDAVKCPHCASELPKE</sequence>
<keyword evidence="8 10" id="KW-0472">Membrane</keyword>
<evidence type="ECO:0000256" key="9">
    <source>
        <dbReference type="ARBA" id="ARBA00023303"/>
    </source>
</evidence>
<evidence type="ECO:0000313" key="12">
    <source>
        <dbReference type="Proteomes" id="UP001197875"/>
    </source>
</evidence>
<evidence type="ECO:0000256" key="3">
    <source>
        <dbReference type="ARBA" id="ARBA00022448"/>
    </source>
</evidence>
<feature type="transmembrane region" description="Helical" evidence="10">
    <location>
        <begin position="76"/>
        <end position="100"/>
    </location>
</feature>
<dbReference type="SUPFAM" id="SSF81330">
    <property type="entry name" value="Gated mechanosensitive channel"/>
    <property type="match status" value="1"/>
</dbReference>
<dbReference type="NCBIfam" id="TIGR00220">
    <property type="entry name" value="mscL"/>
    <property type="match status" value="1"/>
</dbReference>
<comment type="similarity">
    <text evidence="2 10">Belongs to the MscL family.</text>
</comment>
<comment type="function">
    <text evidence="10">Channel that opens in response to stretch forces in the membrane lipid bilayer. May participate in the regulation of osmotic pressure changes within the cell.</text>
</comment>
<accession>A0AAE3DTK3</accession>
<keyword evidence="9 10" id="KW-0407">Ion channel</keyword>
<evidence type="ECO:0000256" key="1">
    <source>
        <dbReference type="ARBA" id="ARBA00004651"/>
    </source>
</evidence>
<evidence type="ECO:0000256" key="6">
    <source>
        <dbReference type="ARBA" id="ARBA00022989"/>
    </source>
</evidence>
<comment type="caution">
    <text evidence="10">Lacks conserved residue(s) required for the propagation of feature annotation.</text>
</comment>
<keyword evidence="4 10" id="KW-1003">Cell membrane</keyword>
<evidence type="ECO:0000256" key="10">
    <source>
        <dbReference type="HAMAP-Rule" id="MF_00115"/>
    </source>
</evidence>
<dbReference type="Proteomes" id="UP001197875">
    <property type="component" value="Unassembled WGS sequence"/>
</dbReference>
<dbReference type="GO" id="GO:0008381">
    <property type="term" value="F:mechanosensitive monoatomic ion channel activity"/>
    <property type="evidence" value="ECO:0007669"/>
    <property type="project" value="UniProtKB-UniRule"/>
</dbReference>
<dbReference type="PROSITE" id="PS01327">
    <property type="entry name" value="MSCL"/>
    <property type="match status" value="1"/>
</dbReference>
<protein>
    <recommendedName>
        <fullName evidence="10">Large-conductance mechanosensitive channel</fullName>
    </recommendedName>
</protein>
<dbReference type="PANTHER" id="PTHR30266">
    <property type="entry name" value="MECHANOSENSITIVE CHANNEL MSCL"/>
    <property type="match status" value="1"/>
</dbReference>
<proteinExistence type="inferred from homology"/>
<keyword evidence="7 10" id="KW-0406">Ion transport</keyword>
<keyword evidence="3 10" id="KW-0813">Transport</keyword>
<dbReference type="InterPro" id="IPR001185">
    <property type="entry name" value="MS_channel"/>
</dbReference>
<organism evidence="11 12">
    <name type="scientific">Fusicatenibacter faecihominis</name>
    <dbReference type="NCBI Taxonomy" id="2881276"/>
    <lineage>
        <taxon>Bacteria</taxon>
        <taxon>Bacillati</taxon>
        <taxon>Bacillota</taxon>
        <taxon>Clostridia</taxon>
        <taxon>Lachnospirales</taxon>
        <taxon>Lachnospiraceae</taxon>
        <taxon>Fusicatenibacter</taxon>
    </lineage>
</organism>
<dbReference type="Gene3D" id="1.10.1200.120">
    <property type="entry name" value="Large-conductance mechanosensitive channel, MscL, domain 1"/>
    <property type="match status" value="1"/>
</dbReference>
<reference evidence="11 12" key="1">
    <citation type="submission" date="2021-10" db="EMBL/GenBank/DDBJ databases">
        <title>Anaerobic single-cell dispensing facilitates the cultivation of human gut bacteria.</title>
        <authorList>
            <person name="Afrizal A."/>
        </authorList>
    </citation>
    <scope>NUCLEOTIDE SEQUENCE [LARGE SCALE GENOMIC DNA]</scope>
    <source>
        <strain evidence="11 12">CLA-AA-H277</strain>
    </source>
</reference>
<evidence type="ECO:0000313" key="11">
    <source>
        <dbReference type="EMBL" id="MCC2190174.1"/>
    </source>
</evidence>
<keyword evidence="5 10" id="KW-0812">Transmembrane</keyword>
<dbReference type="InterPro" id="IPR037673">
    <property type="entry name" value="MSC/AndL"/>
</dbReference>
<evidence type="ECO:0000256" key="5">
    <source>
        <dbReference type="ARBA" id="ARBA00022692"/>
    </source>
</evidence>
<dbReference type="EMBL" id="JAJEPR010000015">
    <property type="protein sequence ID" value="MCC2190174.1"/>
    <property type="molecule type" value="Genomic_DNA"/>
</dbReference>
<comment type="caution">
    <text evidence="11">The sequence shown here is derived from an EMBL/GenBank/DDBJ whole genome shotgun (WGS) entry which is preliminary data.</text>
</comment>
<evidence type="ECO:0000256" key="7">
    <source>
        <dbReference type="ARBA" id="ARBA00023065"/>
    </source>
</evidence>
<keyword evidence="6 10" id="KW-1133">Transmembrane helix</keyword>
<evidence type="ECO:0000256" key="8">
    <source>
        <dbReference type="ARBA" id="ARBA00023136"/>
    </source>
</evidence>
<dbReference type="GO" id="GO:0005886">
    <property type="term" value="C:plasma membrane"/>
    <property type="evidence" value="ECO:0007669"/>
    <property type="project" value="UniProtKB-SubCell"/>
</dbReference>
<comment type="subcellular location">
    <subcellularLocation>
        <location evidence="1 10">Cell membrane</location>
        <topology evidence="1 10">Multi-pass membrane protein</topology>
    </subcellularLocation>
</comment>
<dbReference type="InterPro" id="IPR036019">
    <property type="entry name" value="MscL_channel"/>
</dbReference>
<evidence type="ECO:0000256" key="2">
    <source>
        <dbReference type="ARBA" id="ARBA00007254"/>
    </source>
</evidence>
<evidence type="ECO:0000256" key="4">
    <source>
        <dbReference type="ARBA" id="ARBA00022475"/>
    </source>
</evidence>
<comment type="subunit">
    <text evidence="10">Homopentamer.</text>
</comment>
<dbReference type="AlphaFoldDB" id="A0AAE3DTK3"/>